<dbReference type="WBParaSite" id="SRAE_1000194400.1">
    <property type="protein sequence ID" value="SRAE_1000194400.1"/>
    <property type="gene ID" value="WBGene00258556"/>
</dbReference>
<dbReference type="CTD" id="36376051"/>
<dbReference type="WormBase" id="SRAE_1000194400">
    <property type="protein sequence ID" value="SRP06900"/>
    <property type="gene ID" value="WBGene00258556"/>
</dbReference>
<dbReference type="Proteomes" id="UP000035682">
    <property type="component" value="Unplaced"/>
</dbReference>
<evidence type="ECO:0000313" key="4">
    <source>
        <dbReference type="WormBase" id="SRAE_1000194400"/>
    </source>
</evidence>
<evidence type="ECO:0000313" key="1">
    <source>
        <dbReference type="EMBL" id="CEF63686.1"/>
    </source>
</evidence>
<sequence length="242" mass="27301">MENQKTTPKKLVRPLVIVNFDTEVAPKKPNIEKNNINILEKKPIANFHATKSVQPKNEKGSTSLNSGGRRLIINEVVEKTDVKPRISPKKIEITKPICKDISSAIGNEVNLLSSSCQIGKTDTKTNVSLTHTNKKELKPEVSDRFLPPLNDSNMLVSRKFNIVERSDVFNPISVEVSLYLLTARSIVVNAVPKCSKIENMLKEFKTARYLNSEKVWTIGWDDHRNFCSKICSTPGVKKFKNR</sequence>
<keyword evidence="2" id="KW-1185">Reference proteome</keyword>
<dbReference type="STRING" id="34506.A0A090L1P3"/>
<dbReference type="RefSeq" id="XP_024502887.1">
    <property type="nucleotide sequence ID" value="XM_024648962.1"/>
</dbReference>
<reference evidence="3" key="2">
    <citation type="submission" date="2020-12" db="UniProtKB">
        <authorList>
            <consortium name="WormBaseParasite"/>
        </authorList>
    </citation>
    <scope>IDENTIFICATION</scope>
</reference>
<evidence type="ECO:0000313" key="2">
    <source>
        <dbReference type="Proteomes" id="UP000035682"/>
    </source>
</evidence>
<accession>A0A090L1P3</accession>
<dbReference type="EMBL" id="LN609528">
    <property type="protein sequence ID" value="CEF63686.1"/>
    <property type="molecule type" value="Genomic_DNA"/>
</dbReference>
<dbReference type="AlphaFoldDB" id="A0A090L1P3"/>
<organism evidence="1">
    <name type="scientific">Strongyloides ratti</name>
    <name type="common">Parasitic roundworm</name>
    <dbReference type="NCBI Taxonomy" id="34506"/>
    <lineage>
        <taxon>Eukaryota</taxon>
        <taxon>Metazoa</taxon>
        <taxon>Ecdysozoa</taxon>
        <taxon>Nematoda</taxon>
        <taxon>Chromadorea</taxon>
        <taxon>Rhabditida</taxon>
        <taxon>Tylenchina</taxon>
        <taxon>Panagrolaimomorpha</taxon>
        <taxon>Strongyloidoidea</taxon>
        <taxon>Strongyloididae</taxon>
        <taxon>Strongyloides</taxon>
    </lineage>
</organism>
<protein>
    <submittedName>
        <fullName evidence="1 3">Uncharacterized protein</fullName>
    </submittedName>
</protein>
<evidence type="ECO:0000313" key="3">
    <source>
        <dbReference type="WBParaSite" id="SRAE_1000194400.1"/>
    </source>
</evidence>
<proteinExistence type="predicted"/>
<dbReference type="GeneID" id="36376051"/>
<reference evidence="1 2" key="1">
    <citation type="submission" date="2014-09" db="EMBL/GenBank/DDBJ databases">
        <authorList>
            <person name="Martin A.A."/>
        </authorList>
    </citation>
    <scope>NUCLEOTIDE SEQUENCE</scope>
    <source>
        <strain evidence="2">ED321</strain>
        <strain evidence="1">ED321 Heterogonic</strain>
    </source>
</reference>
<name>A0A090L1P3_STRRB</name>
<gene>
    <name evidence="1 3 4" type="ORF">SRAE_1000194400</name>
</gene>